<evidence type="ECO:0008006" key="8">
    <source>
        <dbReference type="Google" id="ProtNLM"/>
    </source>
</evidence>
<dbReference type="InterPro" id="IPR029229">
    <property type="entry name" value="Alkyl_sulf_C"/>
</dbReference>
<dbReference type="RefSeq" id="XP_025426073.1">
    <property type="nucleotide sequence ID" value="XM_025578456.1"/>
</dbReference>
<dbReference type="SUPFAM" id="SSF56281">
    <property type="entry name" value="Metallo-hydrolase/oxidoreductase"/>
    <property type="match status" value="1"/>
</dbReference>
<name>A0A318YYL5_9EURO</name>
<dbReference type="InterPro" id="IPR038536">
    <property type="entry name" value="Alkyl/aryl-sulf_dimr_sf"/>
</dbReference>
<proteinExistence type="predicted"/>
<evidence type="ECO:0000256" key="1">
    <source>
        <dbReference type="ARBA" id="ARBA00022723"/>
    </source>
</evidence>
<keyword evidence="7" id="KW-1185">Reference proteome</keyword>
<accession>A0A318YYL5</accession>
<evidence type="ECO:0000256" key="2">
    <source>
        <dbReference type="ARBA" id="ARBA00022801"/>
    </source>
</evidence>
<dbReference type="Pfam" id="PF14864">
    <property type="entry name" value="Alkyl_sulf_C"/>
    <property type="match status" value="1"/>
</dbReference>
<dbReference type="InterPro" id="IPR029228">
    <property type="entry name" value="Alkyl_sulf_dimr"/>
</dbReference>
<dbReference type="GO" id="GO:0046872">
    <property type="term" value="F:metal ion binding"/>
    <property type="evidence" value="ECO:0007669"/>
    <property type="project" value="UniProtKB-KW"/>
</dbReference>
<keyword evidence="1" id="KW-0479">Metal-binding</keyword>
<organism evidence="6 7">
    <name type="scientific">Aspergillus saccharolyticus JOP 1030-1</name>
    <dbReference type="NCBI Taxonomy" id="1450539"/>
    <lineage>
        <taxon>Eukaryota</taxon>
        <taxon>Fungi</taxon>
        <taxon>Dikarya</taxon>
        <taxon>Ascomycota</taxon>
        <taxon>Pezizomycotina</taxon>
        <taxon>Eurotiomycetes</taxon>
        <taxon>Eurotiomycetidae</taxon>
        <taxon>Eurotiales</taxon>
        <taxon>Aspergillaceae</taxon>
        <taxon>Aspergillus</taxon>
        <taxon>Aspergillus subgen. Circumdati</taxon>
    </lineage>
</organism>
<dbReference type="OrthoDB" id="449487at2759"/>
<dbReference type="InterPro" id="IPR036527">
    <property type="entry name" value="SCP2_sterol-bd_dom_sf"/>
</dbReference>
<dbReference type="EMBL" id="KZ821302">
    <property type="protein sequence ID" value="PYH40091.1"/>
    <property type="molecule type" value="Genomic_DNA"/>
</dbReference>
<reference evidence="6 7" key="1">
    <citation type="submission" date="2016-12" db="EMBL/GenBank/DDBJ databases">
        <title>The genomes of Aspergillus section Nigri reveals drivers in fungal speciation.</title>
        <authorList>
            <consortium name="DOE Joint Genome Institute"/>
            <person name="Vesth T.C."/>
            <person name="Nybo J."/>
            <person name="Theobald S."/>
            <person name="Brandl J."/>
            <person name="Frisvad J.C."/>
            <person name="Nielsen K.F."/>
            <person name="Lyhne E.K."/>
            <person name="Kogle M.E."/>
            <person name="Kuo A."/>
            <person name="Riley R."/>
            <person name="Clum A."/>
            <person name="Nolan M."/>
            <person name="Lipzen A."/>
            <person name="Salamov A."/>
            <person name="Henrissat B."/>
            <person name="Wiebenga A."/>
            <person name="De Vries R.P."/>
            <person name="Grigoriev I.V."/>
            <person name="Mortensen U.H."/>
            <person name="Andersen M.R."/>
            <person name="Baker S.E."/>
        </authorList>
    </citation>
    <scope>NUCLEOTIDE SEQUENCE [LARGE SCALE GENOMIC DNA]</scope>
    <source>
        <strain evidence="6 7">JOP 1030-1</strain>
    </source>
</reference>
<keyword evidence="2" id="KW-0378">Hydrolase</keyword>
<dbReference type="GO" id="GO:0046983">
    <property type="term" value="F:protein dimerization activity"/>
    <property type="evidence" value="ECO:0007669"/>
    <property type="project" value="InterPro"/>
</dbReference>
<evidence type="ECO:0000313" key="7">
    <source>
        <dbReference type="Proteomes" id="UP000248349"/>
    </source>
</evidence>
<evidence type="ECO:0000259" key="4">
    <source>
        <dbReference type="Pfam" id="PF14863"/>
    </source>
</evidence>
<dbReference type="GO" id="GO:0018909">
    <property type="term" value="P:dodecyl sulfate metabolic process"/>
    <property type="evidence" value="ECO:0007669"/>
    <property type="project" value="TreeGrafter"/>
</dbReference>
<dbReference type="Gene3D" id="3.30.1050.10">
    <property type="entry name" value="SCP2 sterol-binding domain"/>
    <property type="match status" value="1"/>
</dbReference>
<dbReference type="AlphaFoldDB" id="A0A318YYL5"/>
<dbReference type="PANTHER" id="PTHR43223">
    <property type="entry name" value="ALKYL/ARYL-SULFATASE"/>
    <property type="match status" value="1"/>
</dbReference>
<evidence type="ECO:0000256" key="3">
    <source>
        <dbReference type="ARBA" id="ARBA00022833"/>
    </source>
</evidence>
<evidence type="ECO:0000313" key="6">
    <source>
        <dbReference type="EMBL" id="PYH40091.1"/>
    </source>
</evidence>
<dbReference type="GO" id="GO:0018741">
    <property type="term" value="F:linear primary-alkylsulfatase activity"/>
    <property type="evidence" value="ECO:0007669"/>
    <property type="project" value="TreeGrafter"/>
</dbReference>
<dbReference type="Proteomes" id="UP000248349">
    <property type="component" value="Unassembled WGS sequence"/>
</dbReference>
<gene>
    <name evidence="6" type="ORF">BP01DRAFT_396121</name>
</gene>
<sequence>MNFFFPDHRALYIAECATHSLHNIVTLRGVLVRDAQAWARYLDESLVLLGGRSEVLCAGHNWPTWGRREIQRLIAEQRDLRAWHAQGFYGSACHNVMGIYQRYMGWFDGNPIHLWKPPPVENARRCVDCMGGIDTVAQKAEAYAREGDLRFAATLLGHAVALHPTDKKPWLALASVLERLGYGAESSTWRNLYLSGALDLREEVERHTVYSGAGGPGAHPLHSVEQWLSLLSVRLNEPRAASEALVIDIHVRDMGRWWRLIVISVVLTARTTIEQVESEEKPGFMLSVTKQQLGVILSGQAILVGLDYEGERRLLTNFLELMA</sequence>
<feature type="domain" description="Alkyl sulfatase dimerisation" evidence="4">
    <location>
        <begin position="81"/>
        <end position="202"/>
    </location>
</feature>
<keyword evidence="3" id="KW-0862">Zinc</keyword>
<dbReference type="GeneID" id="37079685"/>
<feature type="domain" description="Alkyl sulfatase C-terminal" evidence="5">
    <location>
        <begin position="223"/>
        <end position="322"/>
    </location>
</feature>
<dbReference type="Pfam" id="PF14863">
    <property type="entry name" value="Alkyl_sulf_dimr"/>
    <property type="match status" value="1"/>
</dbReference>
<evidence type="ECO:0000259" key="5">
    <source>
        <dbReference type="Pfam" id="PF14864"/>
    </source>
</evidence>
<dbReference type="Gene3D" id="1.25.40.880">
    <property type="entry name" value="Alkyl sulfatase, dimerisation domain"/>
    <property type="match status" value="1"/>
</dbReference>
<dbReference type="InterPro" id="IPR036866">
    <property type="entry name" value="RibonucZ/Hydroxyglut_hydro"/>
</dbReference>
<protein>
    <recommendedName>
        <fullName evidence="8">Alkyl sulfatase dimerisation domain-containing protein</fullName>
    </recommendedName>
</protein>
<dbReference type="SUPFAM" id="SSF55718">
    <property type="entry name" value="SCP-like"/>
    <property type="match status" value="1"/>
</dbReference>
<dbReference type="InterPro" id="IPR052195">
    <property type="entry name" value="Bact_Alkyl/Aryl-Sulfatase"/>
</dbReference>